<evidence type="ECO:0000256" key="1">
    <source>
        <dbReference type="SAM" id="Coils"/>
    </source>
</evidence>
<dbReference type="VEuPathDB" id="FungiDB:AeMF1_004608"/>
<keyword evidence="4" id="KW-1185">Reference proteome</keyword>
<gene>
    <name evidence="3" type="ORF">Ae201684_002811</name>
</gene>
<sequence>MIERRRLGRPPSISSIQFARRTSHNRDTQVMSPRSTSLETSTSISSPILSVDLAALTSSNSLNDSPDKTPTPSTSPDKACPAPLPSPQRCLHEDPLASIAPKNKSPPKTNLAASSTDYLEMLASGFNTAKHNDHHIQPFLWGSPSSNAAELSPEAKKSQRDLERRKSQEFLHRVACDELSVKYTCQSETMHGVAPDSTTAETKNFASVGTNTENDYDVVGLTKVKASLELIREADRQLIEALESEKNALESAMTTMTIDHAAERANWIASEDIDIAQDDYKLERDRLRLECQTQVLRNEALARECCELKCLVAKLKADMVAQEMSAKCVAALILHDDRHGTQGRQSVAQGRHQAFEPYQIVKKTCSHVDETTRTK</sequence>
<accession>A0A6G0XNR9</accession>
<dbReference type="AlphaFoldDB" id="A0A6G0XNR9"/>
<evidence type="ECO:0000313" key="3">
    <source>
        <dbReference type="EMBL" id="KAF0742142.1"/>
    </source>
</evidence>
<evidence type="ECO:0000256" key="2">
    <source>
        <dbReference type="SAM" id="MobiDB-lite"/>
    </source>
</evidence>
<comment type="caution">
    <text evidence="3">The sequence shown here is derived from an EMBL/GenBank/DDBJ whole genome shotgun (WGS) entry which is preliminary data.</text>
</comment>
<proteinExistence type="predicted"/>
<feature type="coiled-coil region" evidence="1">
    <location>
        <begin position="225"/>
        <end position="259"/>
    </location>
</feature>
<feature type="region of interest" description="Disordered" evidence="2">
    <location>
        <begin position="58"/>
        <end position="91"/>
    </location>
</feature>
<keyword evidence="1" id="KW-0175">Coiled coil</keyword>
<reference evidence="3 4" key="1">
    <citation type="submission" date="2019-07" db="EMBL/GenBank/DDBJ databases">
        <title>Genomics analysis of Aphanomyces spp. identifies a new class of oomycete effector associated with host adaptation.</title>
        <authorList>
            <person name="Gaulin E."/>
        </authorList>
    </citation>
    <scope>NUCLEOTIDE SEQUENCE [LARGE SCALE GENOMIC DNA]</scope>
    <source>
        <strain evidence="3 4">ATCC 201684</strain>
    </source>
</reference>
<dbReference type="Proteomes" id="UP000481153">
    <property type="component" value="Unassembled WGS sequence"/>
</dbReference>
<dbReference type="EMBL" id="VJMJ01000030">
    <property type="protein sequence ID" value="KAF0742142.1"/>
    <property type="molecule type" value="Genomic_DNA"/>
</dbReference>
<protein>
    <submittedName>
        <fullName evidence="3">Uncharacterized protein</fullName>
    </submittedName>
</protein>
<feature type="compositionally biased region" description="Low complexity" evidence="2">
    <location>
        <begin position="35"/>
        <end position="44"/>
    </location>
</feature>
<feature type="region of interest" description="Disordered" evidence="2">
    <location>
        <begin position="1"/>
        <end position="44"/>
    </location>
</feature>
<organism evidence="3 4">
    <name type="scientific">Aphanomyces euteiches</name>
    <dbReference type="NCBI Taxonomy" id="100861"/>
    <lineage>
        <taxon>Eukaryota</taxon>
        <taxon>Sar</taxon>
        <taxon>Stramenopiles</taxon>
        <taxon>Oomycota</taxon>
        <taxon>Saprolegniomycetes</taxon>
        <taxon>Saprolegniales</taxon>
        <taxon>Verrucalvaceae</taxon>
        <taxon>Aphanomyces</taxon>
    </lineage>
</organism>
<evidence type="ECO:0000313" key="4">
    <source>
        <dbReference type="Proteomes" id="UP000481153"/>
    </source>
</evidence>
<feature type="compositionally biased region" description="Low complexity" evidence="2">
    <location>
        <begin position="68"/>
        <end position="78"/>
    </location>
</feature>
<name>A0A6G0XNR9_9STRA</name>